<dbReference type="Proteomes" id="UP000244005">
    <property type="component" value="Unassembled WGS sequence"/>
</dbReference>
<organism evidence="1 2">
    <name type="scientific">Marchantia polymorpha</name>
    <name type="common">Common liverwort</name>
    <name type="synonym">Marchantia aquatica</name>
    <dbReference type="NCBI Taxonomy" id="3197"/>
    <lineage>
        <taxon>Eukaryota</taxon>
        <taxon>Viridiplantae</taxon>
        <taxon>Streptophyta</taxon>
        <taxon>Embryophyta</taxon>
        <taxon>Marchantiophyta</taxon>
        <taxon>Marchantiopsida</taxon>
        <taxon>Marchantiidae</taxon>
        <taxon>Marchantiales</taxon>
        <taxon>Marchantiaceae</taxon>
        <taxon>Marchantia</taxon>
    </lineage>
</organism>
<protein>
    <submittedName>
        <fullName evidence="1">Uncharacterized protein</fullName>
    </submittedName>
</protein>
<sequence length="95" mass="10667">MGLRSRAQFHIVLDFPDRAERRCANGRTRLIGRTGRGLSSCGAFSGRDVNDSKSARWHQLSSSSIDRSIDRIAFDRSSNNFAPAHVVATQLEEYR</sequence>
<name>A0A2R6X5L6_MARPO</name>
<keyword evidence="2" id="KW-1185">Reference proteome</keyword>
<gene>
    <name evidence="1" type="ORF">MARPO_0034s0005</name>
</gene>
<dbReference type="EMBL" id="KZ772706">
    <property type="protein sequence ID" value="PTQ41395.1"/>
    <property type="molecule type" value="Genomic_DNA"/>
</dbReference>
<reference evidence="2" key="1">
    <citation type="journal article" date="2017" name="Cell">
        <title>Insights into land plant evolution garnered from the Marchantia polymorpha genome.</title>
        <authorList>
            <person name="Bowman J.L."/>
            <person name="Kohchi T."/>
            <person name="Yamato K.T."/>
            <person name="Jenkins J."/>
            <person name="Shu S."/>
            <person name="Ishizaki K."/>
            <person name="Yamaoka S."/>
            <person name="Nishihama R."/>
            <person name="Nakamura Y."/>
            <person name="Berger F."/>
            <person name="Adam C."/>
            <person name="Aki S.S."/>
            <person name="Althoff F."/>
            <person name="Araki T."/>
            <person name="Arteaga-Vazquez M.A."/>
            <person name="Balasubrmanian S."/>
            <person name="Barry K."/>
            <person name="Bauer D."/>
            <person name="Boehm C.R."/>
            <person name="Briginshaw L."/>
            <person name="Caballero-Perez J."/>
            <person name="Catarino B."/>
            <person name="Chen F."/>
            <person name="Chiyoda S."/>
            <person name="Chovatia M."/>
            <person name="Davies K.M."/>
            <person name="Delmans M."/>
            <person name="Demura T."/>
            <person name="Dierschke T."/>
            <person name="Dolan L."/>
            <person name="Dorantes-Acosta A.E."/>
            <person name="Eklund D.M."/>
            <person name="Florent S.N."/>
            <person name="Flores-Sandoval E."/>
            <person name="Fujiyama A."/>
            <person name="Fukuzawa H."/>
            <person name="Galik B."/>
            <person name="Grimanelli D."/>
            <person name="Grimwood J."/>
            <person name="Grossniklaus U."/>
            <person name="Hamada T."/>
            <person name="Haseloff J."/>
            <person name="Hetherington A.J."/>
            <person name="Higo A."/>
            <person name="Hirakawa Y."/>
            <person name="Hundley H.N."/>
            <person name="Ikeda Y."/>
            <person name="Inoue K."/>
            <person name="Inoue S.I."/>
            <person name="Ishida S."/>
            <person name="Jia Q."/>
            <person name="Kakita M."/>
            <person name="Kanazawa T."/>
            <person name="Kawai Y."/>
            <person name="Kawashima T."/>
            <person name="Kennedy M."/>
            <person name="Kinose K."/>
            <person name="Kinoshita T."/>
            <person name="Kohara Y."/>
            <person name="Koide E."/>
            <person name="Komatsu K."/>
            <person name="Kopischke S."/>
            <person name="Kubo M."/>
            <person name="Kyozuka J."/>
            <person name="Lagercrantz U."/>
            <person name="Lin S.S."/>
            <person name="Lindquist E."/>
            <person name="Lipzen A.M."/>
            <person name="Lu C.W."/>
            <person name="De Luna E."/>
            <person name="Martienssen R.A."/>
            <person name="Minamino N."/>
            <person name="Mizutani M."/>
            <person name="Mizutani M."/>
            <person name="Mochizuki N."/>
            <person name="Monte I."/>
            <person name="Mosher R."/>
            <person name="Nagasaki H."/>
            <person name="Nakagami H."/>
            <person name="Naramoto S."/>
            <person name="Nishitani K."/>
            <person name="Ohtani M."/>
            <person name="Okamoto T."/>
            <person name="Okumura M."/>
            <person name="Phillips J."/>
            <person name="Pollak B."/>
            <person name="Reinders A."/>
            <person name="Rovekamp M."/>
            <person name="Sano R."/>
            <person name="Sawa S."/>
            <person name="Schmid M.W."/>
            <person name="Shirakawa M."/>
            <person name="Solano R."/>
            <person name="Spunde A."/>
            <person name="Suetsugu N."/>
            <person name="Sugano S."/>
            <person name="Sugiyama A."/>
            <person name="Sun R."/>
            <person name="Suzuki Y."/>
            <person name="Takenaka M."/>
            <person name="Takezawa D."/>
            <person name="Tomogane H."/>
            <person name="Tsuzuki M."/>
            <person name="Ueda T."/>
            <person name="Umeda M."/>
            <person name="Ward J.M."/>
            <person name="Watanabe Y."/>
            <person name="Yazaki K."/>
            <person name="Yokoyama R."/>
            <person name="Yoshitake Y."/>
            <person name="Yotsui I."/>
            <person name="Zachgo S."/>
            <person name="Schmutz J."/>
        </authorList>
    </citation>
    <scope>NUCLEOTIDE SEQUENCE [LARGE SCALE GENOMIC DNA]</scope>
    <source>
        <strain evidence="2">Tak-1</strain>
    </source>
</reference>
<dbReference type="Gramene" id="Mp6g05130.1">
    <property type="protein sequence ID" value="Mp6g05130.1.cds1"/>
    <property type="gene ID" value="Mp6g05130"/>
</dbReference>
<accession>A0A2R6X5L6</accession>
<proteinExistence type="predicted"/>
<evidence type="ECO:0000313" key="1">
    <source>
        <dbReference type="EMBL" id="PTQ41395.1"/>
    </source>
</evidence>
<dbReference type="AlphaFoldDB" id="A0A2R6X5L6"/>
<evidence type="ECO:0000313" key="2">
    <source>
        <dbReference type="Proteomes" id="UP000244005"/>
    </source>
</evidence>